<evidence type="ECO:0000313" key="1">
    <source>
        <dbReference type="EMBL" id="DAE29645.1"/>
    </source>
</evidence>
<organism evidence="1">
    <name type="scientific">virus sp. ctqq75</name>
    <dbReference type="NCBI Taxonomy" id="2827999"/>
    <lineage>
        <taxon>Viruses</taxon>
    </lineage>
</organism>
<accession>A0A8S5REZ8</accession>
<sequence>MVTNEGIPIGKVANLNDMHLLKAFIKFLCENKKITIKEFTNHIGMNETSFHDRFKRKSITVSDLNKILAPFDLKLEVVEMTEREAKENPYKIKT</sequence>
<name>A0A8S5REZ8_9VIRU</name>
<dbReference type="EMBL" id="BK059096">
    <property type="protein sequence ID" value="DAE29645.1"/>
    <property type="molecule type" value="Genomic_DNA"/>
</dbReference>
<proteinExistence type="predicted"/>
<protein>
    <submittedName>
        <fullName evidence="1">Uncharacterized protein</fullName>
    </submittedName>
</protein>
<reference evidence="1" key="1">
    <citation type="journal article" date="2021" name="Proc. Natl. Acad. Sci. U.S.A.">
        <title>A Catalog of Tens of Thousands of Viruses from Human Metagenomes Reveals Hidden Associations with Chronic Diseases.</title>
        <authorList>
            <person name="Tisza M.J."/>
            <person name="Buck C.B."/>
        </authorList>
    </citation>
    <scope>NUCLEOTIDE SEQUENCE</scope>
    <source>
        <strain evidence="1">Ctqq75</strain>
    </source>
</reference>